<proteinExistence type="predicted"/>
<accession>A0A1S0TYX7</accession>
<dbReference type="InParanoid" id="A0A1S0TYX7"/>
<dbReference type="CTD" id="9943468"/>
<evidence type="ECO:0000313" key="1">
    <source>
        <dbReference type="EMBL" id="EFO22425.1"/>
    </source>
</evidence>
<gene>
    <name evidence="1" type="ORF">LOAG_06060</name>
</gene>
<dbReference type="EMBL" id="JH712194">
    <property type="protein sequence ID" value="EFO22425.1"/>
    <property type="molecule type" value="Genomic_DNA"/>
</dbReference>
<dbReference type="RefSeq" id="XP_003141644.1">
    <property type="nucleotide sequence ID" value="XM_003141596.1"/>
</dbReference>
<dbReference type="GeneID" id="9943468"/>
<dbReference type="KEGG" id="loa:LOAG_06060"/>
<protein>
    <submittedName>
        <fullName evidence="1">Uncharacterized protein</fullName>
    </submittedName>
</protein>
<organism evidence="1">
    <name type="scientific">Loa loa</name>
    <name type="common">Eye worm</name>
    <name type="synonym">Filaria loa</name>
    <dbReference type="NCBI Taxonomy" id="7209"/>
    <lineage>
        <taxon>Eukaryota</taxon>
        <taxon>Metazoa</taxon>
        <taxon>Ecdysozoa</taxon>
        <taxon>Nematoda</taxon>
        <taxon>Chromadorea</taxon>
        <taxon>Rhabditida</taxon>
        <taxon>Spirurina</taxon>
        <taxon>Spiruromorpha</taxon>
        <taxon>Filarioidea</taxon>
        <taxon>Onchocercidae</taxon>
        <taxon>Loa</taxon>
    </lineage>
</organism>
<name>A0A1S0TYX7_LOALO</name>
<sequence length="336" mass="38925">MKFETTTNNLFTVGFQQERVIMHKESFAICNFTISGPFEYYTSPALLPREQPTILLQFRNRYEFWSREDIVLPQKTFGLSLYFWTLCKLSLVLKKEWQYSSNPKSYKNKHHQILHRPSTCDVVIPRESPYFLSDNKHDRMGLYSTRVLHPVIRLVELGLWLTLLLYLHIFIPYLHSELSSKGVNQLTFLIDIVSSSKSSFSWYYVLPLFDPLEFSTLYCVIQLVLPVGCHISNISVINGTKFGVLLTELRKFYVLQALTVIILRVGKTPKVITQNFCRTEIKAMKKRSRESIISLTLLLLHIRPLRLCALLKAVIVIVNLTLELCRDISTPGSGRS</sequence>
<dbReference type="AlphaFoldDB" id="A0A1S0TYX7"/>
<reference evidence="1" key="1">
    <citation type="submission" date="2012-04" db="EMBL/GenBank/DDBJ databases">
        <title>The Genome Sequence of Loa loa.</title>
        <authorList>
            <consortium name="The Broad Institute Genome Sequencing Platform"/>
            <consortium name="Broad Institute Genome Sequencing Center for Infectious Disease"/>
            <person name="Nutman T.B."/>
            <person name="Fink D.L."/>
            <person name="Russ C."/>
            <person name="Young S."/>
            <person name="Zeng Q."/>
            <person name="Gargeya S."/>
            <person name="Alvarado L."/>
            <person name="Berlin A."/>
            <person name="Chapman S.B."/>
            <person name="Chen Z."/>
            <person name="Freedman E."/>
            <person name="Gellesch M."/>
            <person name="Goldberg J."/>
            <person name="Griggs A."/>
            <person name="Gujja S."/>
            <person name="Heilman E.R."/>
            <person name="Heiman D."/>
            <person name="Howarth C."/>
            <person name="Mehta T."/>
            <person name="Neiman D."/>
            <person name="Pearson M."/>
            <person name="Roberts A."/>
            <person name="Saif S."/>
            <person name="Shea T."/>
            <person name="Shenoy N."/>
            <person name="Sisk P."/>
            <person name="Stolte C."/>
            <person name="Sykes S."/>
            <person name="White J."/>
            <person name="Yandava C."/>
            <person name="Haas B."/>
            <person name="Henn M.R."/>
            <person name="Nusbaum C."/>
            <person name="Birren B."/>
        </authorList>
    </citation>
    <scope>NUCLEOTIDE SEQUENCE [LARGE SCALE GENOMIC DNA]</scope>
</reference>